<dbReference type="PANTHER" id="PTHR35205:SF1">
    <property type="entry name" value="ZU5 DOMAIN-CONTAINING PROTEIN"/>
    <property type="match status" value="1"/>
</dbReference>
<dbReference type="Gene3D" id="3.40.50.300">
    <property type="entry name" value="P-loop containing nucleotide triphosphate hydrolases"/>
    <property type="match status" value="1"/>
</dbReference>
<reference evidence="2" key="1">
    <citation type="submission" date="2020-03" db="EMBL/GenBank/DDBJ databases">
        <title>A mixture of massive structural variations and highly conserved coding sequences in Ustilaginoidea virens genome.</title>
        <authorList>
            <person name="Zhang K."/>
            <person name="Zhao Z."/>
            <person name="Zhang Z."/>
            <person name="Li Y."/>
            <person name="Hsiang T."/>
            <person name="Sun W."/>
        </authorList>
    </citation>
    <scope>NUCLEOTIDE SEQUENCE</scope>
    <source>
        <strain evidence="2">UV-8b</strain>
    </source>
</reference>
<dbReference type="SMART" id="SM00028">
    <property type="entry name" value="TPR"/>
    <property type="match status" value="3"/>
</dbReference>
<dbReference type="PROSITE" id="PS00028">
    <property type="entry name" value="ZINC_FINGER_C2H2_1"/>
    <property type="match status" value="1"/>
</dbReference>
<keyword evidence="3" id="KW-1185">Reference proteome</keyword>
<evidence type="ECO:0000313" key="2">
    <source>
        <dbReference type="EMBL" id="QUC23024.1"/>
    </source>
</evidence>
<feature type="domain" description="C2H2-type" evidence="1">
    <location>
        <begin position="614"/>
        <end position="634"/>
    </location>
</feature>
<accession>A0A8E5HXI8</accession>
<dbReference type="Pfam" id="PF13424">
    <property type="entry name" value="TPR_12"/>
    <property type="match status" value="1"/>
</dbReference>
<dbReference type="InterPro" id="IPR056125">
    <property type="entry name" value="DUF7708"/>
</dbReference>
<sequence>MAEPRASSPLWHRALDKYREELQAAADYQDIQKVHSLDQLIASVSAIQDSAPSIYTGILSLKRLAPRLKFVDDFSAVLALCFGADAALTAAVWGSIRLILSHAASAADTFQDVLDMLEELSLTLPRLQVYEQTLPLDRQFQQALLDVYSDIVCFYARTIHFLRSNPHPVLRRNAWQTFRNDFSRTNMRIKRMSSIVESQAESARMRRNETHYKQVLALLNSIVVGKDTGESKRESYSNIPFGANARFSGREDILAAIRSALDPERQASLPKSMALFGMGGVGKTQIAAQYAHLALGSFDVVLWISADNAISIGQSFRTMADGLGLLESDDERKDVAVAMYRVKKWLATTTSACLVVLDNADDLATVKTAWPTAARGSVLVTTRDLVIATSLATSYASVDTLGDKDGSRLLLKAVDLDHGSLTDQQQTAAIAIARTVGGLPLALTQIGGFIKQRGLTLGEFLPLYKRHSLKINARRAPGSDYEHTLSSVWNVSFERLTENSTRLLNLLSLFHPDGVLEEILLKGSESVDEEFTFLSDEMNLGDATEELLRGALINRSGHPAALSIHRLVQSAARERLSGTQTAKYLDAVVRMLCWGFPDHSSTDIGHQVSAWARCEKCLAHVYNLVQLAKHQGKHAGDGQQYARLLLRCGWYLYERETYMVARSMIEQAVSTFEDTTSLEYASAIDLGGLIELDLAQPTKALAPFTRALQIRKAKLGLQDHFIAYSLNNVALAYTEMGELDDAFAAHQEAIRIRLQANSDRIGNSYSNLASLLLRMGRPEEAEETLAKCPSLKDFTDETFLSTGNPRFSGDMVLLSRIRRAQGRSTDALRLASKALDFRRKVLGNRLKTCDSQYDVASMLLEEGHISSAMKLLQQIVDISATFAEGDGQRARALYKLSEIYASRDMLAESTSCREEAVATRHALRPDLDDSPFEEAGFSRLCLWMLW</sequence>
<dbReference type="PRINTS" id="PR00364">
    <property type="entry name" value="DISEASERSIST"/>
</dbReference>
<organism evidence="2 3">
    <name type="scientific">Ustilaginoidea virens</name>
    <name type="common">Rice false smut fungus</name>
    <name type="synonym">Villosiclava virens</name>
    <dbReference type="NCBI Taxonomy" id="1159556"/>
    <lineage>
        <taxon>Eukaryota</taxon>
        <taxon>Fungi</taxon>
        <taxon>Dikarya</taxon>
        <taxon>Ascomycota</taxon>
        <taxon>Pezizomycotina</taxon>
        <taxon>Sordariomycetes</taxon>
        <taxon>Hypocreomycetidae</taxon>
        <taxon>Hypocreales</taxon>
        <taxon>Clavicipitaceae</taxon>
        <taxon>Ustilaginoidea</taxon>
    </lineage>
</organism>
<dbReference type="InterPro" id="IPR013087">
    <property type="entry name" value="Znf_C2H2_type"/>
</dbReference>
<dbReference type="KEGG" id="uvi:66068042"/>
<dbReference type="OrthoDB" id="626167at2759"/>
<dbReference type="InterPro" id="IPR011990">
    <property type="entry name" value="TPR-like_helical_dom_sf"/>
</dbReference>
<proteinExistence type="predicted"/>
<evidence type="ECO:0000259" key="1">
    <source>
        <dbReference type="PROSITE" id="PS00028"/>
    </source>
</evidence>
<dbReference type="GO" id="GO:0043531">
    <property type="term" value="F:ADP binding"/>
    <property type="evidence" value="ECO:0007669"/>
    <property type="project" value="InterPro"/>
</dbReference>
<name>A0A8E5HXI8_USTVR</name>
<dbReference type="Gene3D" id="1.25.40.10">
    <property type="entry name" value="Tetratricopeptide repeat domain"/>
    <property type="match status" value="2"/>
</dbReference>
<gene>
    <name evidence="2" type="ORF">UV8b_07265</name>
</gene>
<dbReference type="InterPro" id="IPR002182">
    <property type="entry name" value="NB-ARC"/>
</dbReference>
<dbReference type="RefSeq" id="XP_043000697.1">
    <property type="nucleotide sequence ID" value="XM_043144762.1"/>
</dbReference>
<dbReference type="InterPro" id="IPR027417">
    <property type="entry name" value="P-loop_NTPase"/>
</dbReference>
<dbReference type="Proteomes" id="UP000027002">
    <property type="component" value="Chromosome 6"/>
</dbReference>
<dbReference type="EMBL" id="CP072758">
    <property type="protein sequence ID" value="QUC23024.1"/>
    <property type="molecule type" value="Genomic_DNA"/>
</dbReference>
<dbReference type="GeneID" id="66068042"/>
<dbReference type="InterPro" id="IPR019734">
    <property type="entry name" value="TPR_rpt"/>
</dbReference>
<dbReference type="InterPro" id="IPR056681">
    <property type="entry name" value="DUF7779"/>
</dbReference>
<protein>
    <recommendedName>
        <fullName evidence="1">C2H2-type domain-containing protein</fullName>
    </recommendedName>
</protein>
<dbReference type="Pfam" id="PF25000">
    <property type="entry name" value="DUF7779"/>
    <property type="match status" value="1"/>
</dbReference>
<evidence type="ECO:0000313" key="3">
    <source>
        <dbReference type="Proteomes" id="UP000027002"/>
    </source>
</evidence>
<dbReference type="AlphaFoldDB" id="A0A8E5HXI8"/>
<dbReference type="Pfam" id="PF00931">
    <property type="entry name" value="NB-ARC"/>
    <property type="match status" value="1"/>
</dbReference>
<dbReference type="SUPFAM" id="SSF52540">
    <property type="entry name" value="P-loop containing nucleoside triphosphate hydrolases"/>
    <property type="match status" value="1"/>
</dbReference>
<dbReference type="PANTHER" id="PTHR35205">
    <property type="entry name" value="NB-ARC AND TPR DOMAIN PROTEIN"/>
    <property type="match status" value="1"/>
</dbReference>
<dbReference type="SUPFAM" id="SSF48452">
    <property type="entry name" value="TPR-like"/>
    <property type="match status" value="2"/>
</dbReference>
<dbReference type="Pfam" id="PF24809">
    <property type="entry name" value="DUF7708"/>
    <property type="match status" value="1"/>
</dbReference>